<feature type="non-terminal residue" evidence="19">
    <location>
        <position position="1"/>
    </location>
</feature>
<dbReference type="Pfam" id="PF00219">
    <property type="entry name" value="IGFBP"/>
    <property type="match status" value="1"/>
</dbReference>
<evidence type="ECO:0000256" key="2">
    <source>
        <dbReference type="ARBA" id="ARBA00004610"/>
    </source>
</evidence>
<keyword evidence="20" id="KW-1185">Reference proteome</keyword>
<feature type="non-terminal residue" evidence="19">
    <location>
        <position position="380"/>
    </location>
</feature>
<sequence>FWSQASAQQCSSRCWCPTEPPMCAPGVQLILDDCACCLVCARQQGEACSEKSPCDTHKALRCDYSADPRKRVGVCMAWEGDICVFDGSVYQNGETFQPSCKYQCACRDGQIGCVPRCNLDVLLPGPDCPFPRKVQLPGECCEKWVCDSKAESPLGGFAMAGYYWNAFNQSETFLVLLSTSFTQKPSTIFAYFNMDSIGRNSRRDLKCRLYCKPSTYRQEDTYGVDGFDPSVNCIEQTTEWGACSKSCGMGVSTRVTNRNRRCEMGKQNRLCMVRPCEKEHQKQTSKKGKRCSRTKKSMKATHFEFKNCTSVHAYKPRYCGVCSDGRCCTPHSTKTVQVEFQCPRGKIIKKTMMFINTCACHNNCPRDNAIFQMSDPMFSG</sequence>
<comment type="caution">
    <text evidence="19">The sequence shown here is derived from an EMBL/GenBank/DDBJ whole genome shotgun (WGS) entry which is preliminary data.</text>
</comment>
<dbReference type="EMBL" id="JAAWVQ010161580">
    <property type="protein sequence ID" value="MBN3286891.1"/>
    <property type="molecule type" value="Genomic_DNA"/>
</dbReference>
<evidence type="ECO:0000256" key="12">
    <source>
        <dbReference type="ARBA" id="ARBA00023180"/>
    </source>
</evidence>
<keyword evidence="12" id="KW-0325">Glycoprotein</keyword>
<evidence type="ECO:0000256" key="1">
    <source>
        <dbReference type="ARBA" id="ARBA00004496"/>
    </source>
</evidence>
<dbReference type="InterPro" id="IPR000867">
    <property type="entry name" value="IGFBP-like"/>
</dbReference>
<keyword evidence="10" id="KW-0339">Growth factor</keyword>
<dbReference type="Pfam" id="PF19035">
    <property type="entry name" value="TSP1_CCN"/>
    <property type="match status" value="1"/>
</dbReference>
<keyword evidence="5" id="KW-0963">Cytoplasm</keyword>
<evidence type="ECO:0000256" key="6">
    <source>
        <dbReference type="ARBA" id="ARBA00022525"/>
    </source>
</evidence>
<gene>
    <name evidence="19" type="primary">Nov_0</name>
    <name evidence="19" type="ORF">GTO93_0020588</name>
</gene>
<comment type="subcellular location">
    <subcellularLocation>
        <location evidence="2">Cell junction</location>
        <location evidence="2">Gap junction</location>
    </subcellularLocation>
    <subcellularLocation>
        <location evidence="1">Cytoplasm</location>
    </subcellularLocation>
    <subcellularLocation>
        <location evidence="3">Secreted</location>
    </subcellularLocation>
</comment>
<dbReference type="PANTHER" id="PTHR11348:SF8">
    <property type="entry name" value="CCN FAMILY MEMBER 3"/>
    <property type="match status" value="1"/>
</dbReference>
<evidence type="ECO:0000256" key="7">
    <source>
        <dbReference type="ARBA" id="ARBA00022729"/>
    </source>
</evidence>
<dbReference type="SUPFAM" id="SSF82895">
    <property type="entry name" value="TSP-1 type 1 repeat"/>
    <property type="match status" value="1"/>
</dbReference>
<feature type="domain" description="VWFC" evidence="17">
    <location>
        <begin position="81"/>
        <end position="147"/>
    </location>
</feature>
<evidence type="ECO:0000256" key="10">
    <source>
        <dbReference type="ARBA" id="ARBA00023030"/>
    </source>
</evidence>
<evidence type="ECO:0000256" key="4">
    <source>
        <dbReference type="ARBA" id="ARBA00008125"/>
    </source>
</evidence>
<dbReference type="Gene3D" id="2.10.70.10">
    <property type="entry name" value="Complement Module, domain 1"/>
    <property type="match status" value="1"/>
</dbReference>
<proteinExistence type="inferred from homology"/>
<dbReference type="SMART" id="SM00121">
    <property type="entry name" value="IB"/>
    <property type="match status" value="1"/>
</dbReference>
<dbReference type="InterPro" id="IPR043973">
    <property type="entry name" value="TSP1_CCN"/>
</dbReference>
<dbReference type="SUPFAM" id="SSF57603">
    <property type="entry name" value="FnI-like domain"/>
    <property type="match status" value="1"/>
</dbReference>
<evidence type="ECO:0000259" key="16">
    <source>
        <dbReference type="PROSITE" id="PS01225"/>
    </source>
</evidence>
<dbReference type="PIRSF" id="PIRSF036495">
    <property type="entry name" value="IGFBP_rP_CNN"/>
    <property type="match status" value="1"/>
</dbReference>
<evidence type="ECO:0000256" key="3">
    <source>
        <dbReference type="ARBA" id="ARBA00004613"/>
    </source>
</evidence>
<reference evidence="19" key="1">
    <citation type="journal article" date="2021" name="Cell">
        <title>Tracing the genetic footprints of vertebrate landing in non-teleost ray-finned fishes.</title>
        <authorList>
            <person name="Bi X."/>
            <person name="Wang K."/>
            <person name="Yang L."/>
            <person name="Pan H."/>
            <person name="Jiang H."/>
            <person name="Wei Q."/>
            <person name="Fang M."/>
            <person name="Yu H."/>
            <person name="Zhu C."/>
            <person name="Cai Y."/>
            <person name="He Y."/>
            <person name="Gan X."/>
            <person name="Zeng H."/>
            <person name="Yu D."/>
            <person name="Zhu Y."/>
            <person name="Jiang H."/>
            <person name="Qiu Q."/>
            <person name="Yang H."/>
            <person name="Zhang Y.E."/>
            <person name="Wang W."/>
            <person name="Zhu M."/>
            <person name="He S."/>
            <person name="Zhang G."/>
        </authorList>
    </citation>
    <scope>NUCLEOTIDE SEQUENCE</scope>
    <source>
        <strain evidence="19">Pddl_001</strain>
    </source>
</reference>
<dbReference type="InterPro" id="IPR050941">
    <property type="entry name" value="CCN"/>
</dbReference>
<keyword evidence="9" id="KW-0965">Cell junction</keyword>
<dbReference type="Pfam" id="PF00007">
    <property type="entry name" value="Cys_knot"/>
    <property type="match status" value="1"/>
</dbReference>
<evidence type="ECO:0000256" key="8">
    <source>
        <dbReference type="ARBA" id="ARBA00022868"/>
    </source>
</evidence>
<dbReference type="InterPro" id="IPR001007">
    <property type="entry name" value="VWF_dom"/>
</dbReference>
<keyword evidence="11" id="KW-1015">Disulfide bond</keyword>
<dbReference type="SUPFAM" id="SSF57184">
    <property type="entry name" value="Growth factor receptor domain"/>
    <property type="match status" value="1"/>
</dbReference>
<feature type="domain" description="IGFBP N-terminal" evidence="18">
    <location>
        <begin position="6"/>
        <end position="78"/>
    </location>
</feature>
<dbReference type="PANTHER" id="PTHR11348">
    <property type="entry name" value="CONNECTIVE TISSUE GROWTH FACTOR-RELATED"/>
    <property type="match status" value="1"/>
</dbReference>
<protein>
    <recommendedName>
        <fullName evidence="13">CCN family member 3</fullName>
    </recommendedName>
    <alternativeName>
        <fullName evidence="14">Cellular communication network factor 3</fullName>
    </alternativeName>
</protein>
<dbReference type="PROSITE" id="PS01208">
    <property type="entry name" value="VWFC_1"/>
    <property type="match status" value="1"/>
</dbReference>
<evidence type="ECO:0000256" key="13">
    <source>
        <dbReference type="ARBA" id="ARBA00039944"/>
    </source>
</evidence>
<dbReference type="PROSITE" id="PS01225">
    <property type="entry name" value="CTCK_2"/>
    <property type="match status" value="1"/>
</dbReference>
<organism evidence="19 20">
    <name type="scientific">Polyodon spathula</name>
    <name type="common">North American paddlefish</name>
    <name type="synonym">Squalus spathula</name>
    <dbReference type="NCBI Taxonomy" id="7913"/>
    <lineage>
        <taxon>Eukaryota</taxon>
        <taxon>Metazoa</taxon>
        <taxon>Chordata</taxon>
        <taxon>Craniata</taxon>
        <taxon>Vertebrata</taxon>
        <taxon>Euteleostomi</taxon>
        <taxon>Actinopterygii</taxon>
        <taxon>Chondrostei</taxon>
        <taxon>Acipenseriformes</taxon>
        <taxon>Polyodontidae</taxon>
        <taxon>Polyodon</taxon>
    </lineage>
</organism>
<dbReference type="InterPro" id="IPR036383">
    <property type="entry name" value="TSP1_rpt_sf"/>
</dbReference>
<evidence type="ECO:0000313" key="20">
    <source>
        <dbReference type="Proteomes" id="UP001166093"/>
    </source>
</evidence>
<evidence type="ECO:0000259" key="17">
    <source>
        <dbReference type="PROSITE" id="PS50184"/>
    </source>
</evidence>
<dbReference type="PROSITE" id="PS51323">
    <property type="entry name" value="IGFBP_N_2"/>
    <property type="match status" value="1"/>
</dbReference>
<comment type="similarity">
    <text evidence="4">Belongs to the CCN family.</text>
</comment>
<evidence type="ECO:0000256" key="5">
    <source>
        <dbReference type="ARBA" id="ARBA00022490"/>
    </source>
</evidence>
<evidence type="ECO:0000259" key="18">
    <source>
        <dbReference type="PROSITE" id="PS51323"/>
    </source>
</evidence>
<keyword evidence="8" id="KW-0303">Gap junction</keyword>
<dbReference type="InterPro" id="IPR006207">
    <property type="entry name" value="Cys_knot_C"/>
</dbReference>
<dbReference type="Proteomes" id="UP001166093">
    <property type="component" value="Unassembled WGS sequence"/>
</dbReference>
<dbReference type="InterPro" id="IPR009030">
    <property type="entry name" value="Growth_fac_rcpt_cys_sf"/>
</dbReference>
<dbReference type="SMART" id="SM00209">
    <property type="entry name" value="TSP1"/>
    <property type="match status" value="1"/>
</dbReference>
<keyword evidence="6" id="KW-0964">Secreted</keyword>
<evidence type="ECO:0000256" key="14">
    <source>
        <dbReference type="ARBA" id="ARBA00042352"/>
    </source>
</evidence>
<evidence type="ECO:0000256" key="11">
    <source>
        <dbReference type="ARBA" id="ARBA00023157"/>
    </source>
</evidence>
<evidence type="ECO:0000256" key="9">
    <source>
        <dbReference type="ARBA" id="ARBA00022949"/>
    </source>
</evidence>
<dbReference type="SMART" id="SM00041">
    <property type="entry name" value="CT"/>
    <property type="match status" value="1"/>
</dbReference>
<evidence type="ECO:0000313" key="19">
    <source>
        <dbReference type="EMBL" id="MBN3286891.1"/>
    </source>
</evidence>
<comment type="caution">
    <text evidence="15">Lacks conserved residue(s) required for the propagation of feature annotation.</text>
</comment>
<dbReference type="InterPro" id="IPR012395">
    <property type="entry name" value="IGFBP_CNN"/>
</dbReference>
<name>A0ABS2YJK3_POLSP</name>
<dbReference type="PROSITE" id="PS50184">
    <property type="entry name" value="VWFC_2"/>
    <property type="match status" value="1"/>
</dbReference>
<dbReference type="InterPro" id="IPR000884">
    <property type="entry name" value="TSP1_rpt"/>
</dbReference>
<accession>A0ABS2YJK3</accession>
<dbReference type="Pfam" id="PF00093">
    <property type="entry name" value="VWC"/>
    <property type="match status" value="1"/>
</dbReference>
<feature type="domain" description="CTCK" evidence="16">
    <location>
        <begin position="291"/>
        <end position="365"/>
    </location>
</feature>
<dbReference type="SMART" id="SM00214">
    <property type="entry name" value="VWC"/>
    <property type="match status" value="1"/>
</dbReference>
<dbReference type="InterPro" id="IPR006208">
    <property type="entry name" value="Glyco_hormone_CN"/>
</dbReference>
<keyword evidence="7" id="KW-0732">Signal</keyword>
<evidence type="ECO:0000256" key="15">
    <source>
        <dbReference type="PROSITE-ProRule" id="PRU00039"/>
    </source>
</evidence>
<dbReference type="PROSITE" id="PS01185">
    <property type="entry name" value="CTCK_1"/>
    <property type="match status" value="1"/>
</dbReference>
<dbReference type="PROSITE" id="PS50092">
    <property type="entry name" value="TSP1"/>
    <property type="match status" value="1"/>
</dbReference>